<evidence type="ECO:0000256" key="5">
    <source>
        <dbReference type="ARBA" id="ARBA00022617"/>
    </source>
</evidence>
<feature type="transmembrane region" description="Helical" evidence="12">
    <location>
        <begin position="167"/>
        <end position="189"/>
    </location>
</feature>
<dbReference type="GO" id="GO:0016682">
    <property type="term" value="F:oxidoreductase activity, acting on diphenols and related substances as donors, oxygen as acceptor"/>
    <property type="evidence" value="ECO:0007669"/>
    <property type="project" value="TreeGrafter"/>
</dbReference>
<evidence type="ECO:0000256" key="4">
    <source>
        <dbReference type="ARBA" id="ARBA00022475"/>
    </source>
</evidence>
<evidence type="ECO:0000313" key="13">
    <source>
        <dbReference type="EMBL" id="NNG38242.1"/>
    </source>
</evidence>
<protein>
    <submittedName>
        <fullName evidence="13">Cytochrome d ubiquinol oxidase subunit II</fullName>
    </submittedName>
</protein>
<evidence type="ECO:0000256" key="6">
    <source>
        <dbReference type="ARBA" id="ARBA00022692"/>
    </source>
</evidence>
<name>A0A849AN63_9MICO</name>
<dbReference type="GO" id="GO:0005886">
    <property type="term" value="C:plasma membrane"/>
    <property type="evidence" value="ECO:0007669"/>
    <property type="project" value="UniProtKB-SubCell"/>
</dbReference>
<comment type="similarity">
    <text evidence="2">Belongs to the cytochrome ubiquinol oxidase subunit 2 family.</text>
</comment>
<dbReference type="EMBL" id="JABENB010000001">
    <property type="protein sequence ID" value="NNG38242.1"/>
    <property type="molecule type" value="Genomic_DNA"/>
</dbReference>
<feature type="transmembrane region" description="Helical" evidence="12">
    <location>
        <begin position="253"/>
        <end position="275"/>
    </location>
</feature>
<feature type="transmembrane region" description="Helical" evidence="12">
    <location>
        <begin position="6"/>
        <end position="36"/>
    </location>
</feature>
<comment type="subcellular location">
    <subcellularLocation>
        <location evidence="1">Cell membrane</location>
        <topology evidence="1">Multi-pass membrane protein</topology>
    </subcellularLocation>
</comment>
<feature type="transmembrane region" description="Helical" evidence="12">
    <location>
        <begin position="295"/>
        <end position="321"/>
    </location>
</feature>
<keyword evidence="9 12" id="KW-1133">Transmembrane helix</keyword>
<evidence type="ECO:0000256" key="1">
    <source>
        <dbReference type="ARBA" id="ARBA00004651"/>
    </source>
</evidence>
<dbReference type="GO" id="GO:0009055">
    <property type="term" value="F:electron transfer activity"/>
    <property type="evidence" value="ECO:0007669"/>
    <property type="project" value="TreeGrafter"/>
</dbReference>
<dbReference type="PIRSF" id="PIRSF000267">
    <property type="entry name" value="Cyt_oxidse_sub2"/>
    <property type="match status" value="1"/>
</dbReference>
<keyword evidence="4" id="KW-1003">Cell membrane</keyword>
<dbReference type="Pfam" id="PF02322">
    <property type="entry name" value="Cyt_bd_oxida_II"/>
    <property type="match status" value="1"/>
</dbReference>
<keyword evidence="11 12" id="KW-0472">Membrane</keyword>
<dbReference type="PANTHER" id="PTHR43141">
    <property type="entry name" value="CYTOCHROME BD2 SUBUNIT II"/>
    <property type="match status" value="1"/>
</dbReference>
<keyword evidence="10" id="KW-0408">Iron</keyword>
<dbReference type="GO" id="GO:0019646">
    <property type="term" value="P:aerobic electron transport chain"/>
    <property type="evidence" value="ECO:0007669"/>
    <property type="project" value="TreeGrafter"/>
</dbReference>
<evidence type="ECO:0000256" key="2">
    <source>
        <dbReference type="ARBA" id="ARBA00007543"/>
    </source>
</evidence>
<keyword evidence="14" id="KW-1185">Reference proteome</keyword>
<dbReference type="GO" id="GO:0070069">
    <property type="term" value="C:cytochrome complex"/>
    <property type="evidence" value="ECO:0007669"/>
    <property type="project" value="TreeGrafter"/>
</dbReference>
<dbReference type="AlphaFoldDB" id="A0A849AN63"/>
<proteinExistence type="inferred from homology"/>
<evidence type="ECO:0000313" key="14">
    <source>
        <dbReference type="Proteomes" id="UP000557772"/>
    </source>
</evidence>
<dbReference type="PANTHER" id="PTHR43141:SF5">
    <property type="entry name" value="CYTOCHROME BD-I UBIQUINOL OXIDASE SUBUNIT 2"/>
    <property type="match status" value="1"/>
</dbReference>
<sequence>MSLETLWFIAIAFLWSGYLILEGFDFGVGMLLAVIGRGETEAETNDKRRLMLTTIGPFWDGNEVWLITAAGAMFAAFPAWYATMFSGFYLAMLVLLVVLILRNMGLEYRYKRDSARWRGSWDAAIIGGSLLAPLLVGIALTNLVHGVPINAQGDFTGNFFSLLNPMSILGGITFVAMSLTHGAFFLALKTTGEIREAARKFAGRFGAIAWVLLAVLLIWTNVHTGTAWSWAASVVALVALGSSAIADRAGRDGWAFLGTFFAIGLTAATYFLAVYPDVMPSTTNPAYSLSVHEAASTHLTLQIMTGAAVVFLPITLLYSAWNYWVFRKRLSPANIEPQGDPLGPVEAQQHA</sequence>
<keyword evidence="5" id="KW-0349">Heme</keyword>
<feature type="transmembrane region" description="Helical" evidence="12">
    <location>
        <begin position="83"/>
        <end position="102"/>
    </location>
</feature>
<accession>A0A849AN63</accession>
<comment type="caution">
    <text evidence="13">The sequence shown here is derived from an EMBL/GenBank/DDBJ whole genome shotgun (WGS) entry which is preliminary data.</text>
</comment>
<evidence type="ECO:0000256" key="8">
    <source>
        <dbReference type="ARBA" id="ARBA00022982"/>
    </source>
</evidence>
<dbReference type="NCBIfam" id="TIGR00203">
    <property type="entry name" value="cydB"/>
    <property type="match status" value="1"/>
</dbReference>
<reference evidence="13 14" key="1">
    <citation type="submission" date="2020-05" db="EMBL/GenBank/DDBJ databases">
        <title>Flexivirga sp. ID2601S isolated from air conditioner.</title>
        <authorList>
            <person name="Kim D.H."/>
        </authorList>
    </citation>
    <scope>NUCLEOTIDE SEQUENCE [LARGE SCALE GENOMIC DNA]</scope>
    <source>
        <strain evidence="13 14">ID2601S</strain>
    </source>
</reference>
<dbReference type="RefSeq" id="WP_171151801.1">
    <property type="nucleotide sequence ID" value="NZ_JABENB010000001.1"/>
</dbReference>
<keyword evidence="3" id="KW-0813">Transport</keyword>
<dbReference type="GO" id="GO:0046872">
    <property type="term" value="F:metal ion binding"/>
    <property type="evidence" value="ECO:0007669"/>
    <property type="project" value="UniProtKB-KW"/>
</dbReference>
<keyword evidence="7" id="KW-0479">Metal-binding</keyword>
<evidence type="ECO:0000256" key="9">
    <source>
        <dbReference type="ARBA" id="ARBA00022989"/>
    </source>
</evidence>
<organism evidence="13 14">
    <name type="scientific">Flexivirga aerilata</name>
    <dbReference type="NCBI Taxonomy" id="1656889"/>
    <lineage>
        <taxon>Bacteria</taxon>
        <taxon>Bacillati</taxon>
        <taxon>Actinomycetota</taxon>
        <taxon>Actinomycetes</taxon>
        <taxon>Micrococcales</taxon>
        <taxon>Dermacoccaceae</taxon>
        <taxon>Flexivirga</taxon>
    </lineage>
</organism>
<keyword evidence="8" id="KW-0249">Electron transport</keyword>
<evidence type="ECO:0000256" key="7">
    <source>
        <dbReference type="ARBA" id="ARBA00022723"/>
    </source>
</evidence>
<evidence type="ECO:0000256" key="3">
    <source>
        <dbReference type="ARBA" id="ARBA00022448"/>
    </source>
</evidence>
<evidence type="ECO:0000256" key="12">
    <source>
        <dbReference type="SAM" id="Phobius"/>
    </source>
</evidence>
<keyword evidence="6 12" id="KW-0812">Transmembrane</keyword>
<dbReference type="InterPro" id="IPR003317">
    <property type="entry name" value="Cyt-d_oxidase_su2"/>
</dbReference>
<feature type="transmembrane region" description="Helical" evidence="12">
    <location>
        <begin position="201"/>
        <end position="222"/>
    </location>
</feature>
<gene>
    <name evidence="13" type="primary">cydB</name>
    <name evidence="13" type="ORF">HJ588_03005</name>
</gene>
<feature type="transmembrane region" description="Helical" evidence="12">
    <location>
        <begin position="228"/>
        <end position="246"/>
    </location>
</feature>
<evidence type="ECO:0000256" key="11">
    <source>
        <dbReference type="ARBA" id="ARBA00023136"/>
    </source>
</evidence>
<feature type="transmembrane region" description="Helical" evidence="12">
    <location>
        <begin position="123"/>
        <end position="147"/>
    </location>
</feature>
<evidence type="ECO:0000256" key="10">
    <source>
        <dbReference type="ARBA" id="ARBA00023004"/>
    </source>
</evidence>
<dbReference type="Proteomes" id="UP000557772">
    <property type="component" value="Unassembled WGS sequence"/>
</dbReference>